<proteinExistence type="predicted"/>
<protein>
    <recommendedName>
        <fullName evidence="4">Cuticle protein</fullName>
    </recommendedName>
</protein>
<name>A0AAW0V5C9_SCYPA</name>
<evidence type="ECO:0000313" key="3">
    <source>
        <dbReference type="Proteomes" id="UP001487740"/>
    </source>
</evidence>
<reference evidence="2 3" key="1">
    <citation type="submission" date="2023-03" db="EMBL/GenBank/DDBJ databases">
        <title>High-quality genome of Scylla paramamosain provides insights in environmental adaptation.</title>
        <authorList>
            <person name="Zhang L."/>
        </authorList>
    </citation>
    <scope>NUCLEOTIDE SEQUENCE [LARGE SCALE GENOMIC DNA]</scope>
    <source>
        <strain evidence="2">LZ_2023a</strain>
        <tissue evidence="2">Muscle</tissue>
    </source>
</reference>
<feature type="signal peptide" evidence="1">
    <location>
        <begin position="1"/>
        <end position="15"/>
    </location>
</feature>
<accession>A0AAW0V5C9</accession>
<dbReference type="EMBL" id="JARAKH010000001">
    <property type="protein sequence ID" value="KAK8407081.1"/>
    <property type="molecule type" value="Genomic_DNA"/>
</dbReference>
<evidence type="ECO:0000313" key="2">
    <source>
        <dbReference type="EMBL" id="KAK8407081.1"/>
    </source>
</evidence>
<sequence>MRFLVLMVAVAAVMPEDVSSPLYQFYKSTGGNFVHGYAYPHYQLRGGASVPGGANYLSAYAGYPTLLTHPLLGLATHHQNPVAPAEKFKSVPAVEIFPPGAPVVPQQQDTSEMAYDAGFVSASGVSQSGSPLYDVSPFLAEDAGSVSELAYRLEAVPVAAVHDVQRPYAVDPDHSFSPVLIHSDTPQVTKYTLEVPVQ</sequence>
<evidence type="ECO:0008006" key="4">
    <source>
        <dbReference type="Google" id="ProtNLM"/>
    </source>
</evidence>
<comment type="caution">
    <text evidence="2">The sequence shown here is derived from an EMBL/GenBank/DDBJ whole genome shotgun (WGS) entry which is preliminary data.</text>
</comment>
<keyword evidence="3" id="KW-1185">Reference proteome</keyword>
<feature type="chain" id="PRO_5043878164" description="Cuticle protein" evidence="1">
    <location>
        <begin position="16"/>
        <end position="198"/>
    </location>
</feature>
<keyword evidence="1" id="KW-0732">Signal</keyword>
<dbReference type="AlphaFoldDB" id="A0AAW0V5C9"/>
<dbReference type="Proteomes" id="UP001487740">
    <property type="component" value="Unassembled WGS sequence"/>
</dbReference>
<evidence type="ECO:0000256" key="1">
    <source>
        <dbReference type="SAM" id="SignalP"/>
    </source>
</evidence>
<organism evidence="2 3">
    <name type="scientific">Scylla paramamosain</name>
    <name type="common">Mud crab</name>
    <dbReference type="NCBI Taxonomy" id="85552"/>
    <lineage>
        <taxon>Eukaryota</taxon>
        <taxon>Metazoa</taxon>
        <taxon>Ecdysozoa</taxon>
        <taxon>Arthropoda</taxon>
        <taxon>Crustacea</taxon>
        <taxon>Multicrustacea</taxon>
        <taxon>Malacostraca</taxon>
        <taxon>Eumalacostraca</taxon>
        <taxon>Eucarida</taxon>
        <taxon>Decapoda</taxon>
        <taxon>Pleocyemata</taxon>
        <taxon>Brachyura</taxon>
        <taxon>Eubrachyura</taxon>
        <taxon>Portunoidea</taxon>
        <taxon>Portunidae</taxon>
        <taxon>Portuninae</taxon>
        <taxon>Scylla</taxon>
    </lineage>
</organism>
<gene>
    <name evidence="2" type="ORF">O3P69_002008</name>
</gene>